<dbReference type="InterPro" id="IPR036676">
    <property type="entry name" value="PurM-like_C_sf"/>
</dbReference>
<feature type="binding site" evidence="1">
    <location>
        <position position="215"/>
    </location>
    <ligand>
        <name>Mg(2+)</name>
        <dbReference type="ChEBI" id="CHEBI:18420"/>
        <label>5</label>
    </ligand>
</feature>
<dbReference type="STRING" id="482461.SAMN05216244_3007"/>
<keyword evidence="5" id="KW-1185">Reference proteome</keyword>
<proteinExistence type="inferred from homology"/>
<comment type="pathway">
    <text evidence="1">Cofactor biosynthesis; thiamine diphosphate biosynthesis; thiamine diphosphate from thiamine phosphate: step 1/1.</text>
</comment>
<dbReference type="EC" id="2.7.4.16" evidence="1"/>
<dbReference type="InterPro" id="IPR010918">
    <property type="entry name" value="PurM-like_C_dom"/>
</dbReference>
<dbReference type="OrthoDB" id="9802811at2"/>
<keyword evidence="1" id="KW-0547">Nucleotide-binding</keyword>
<name>A0A1G9UVM6_9BACI</name>
<evidence type="ECO:0000259" key="2">
    <source>
        <dbReference type="Pfam" id="PF00586"/>
    </source>
</evidence>
<dbReference type="PIRSF" id="PIRSF005303">
    <property type="entry name" value="Thiam_monoph_kin"/>
    <property type="match status" value="1"/>
</dbReference>
<sequence length="325" mass="35826">MDEFSFIRSIAPKVHRQSGLIKGIGDDTAVFRQPYQDIVTAVDTFVEGVHFTSQTMKPYHVGYRVLAANISDIAAMGGTPAFYMISIVIPEGWTEEGLASIYKGMDDLASLYHIDLIGGDTVSGKELSISVTIIGYVEQNRVRYRSHAREKDIVFATGTLGDSSAGLYLLTNEDSRLSKEGRNYLINRHRMPSPRVAFAKSLHAVERVALNDISDGIANEAAEIAEASNVSIHLYDERIPVHQCLKEFSGDLQRKWRLFGGEDFELIGTVPEQDWPAIVAAADKERIPVTKIGFVTSPSSKAGSVVLHKGNRQTILDKAGYTHLK</sequence>
<feature type="domain" description="PurM-like N-terminal" evidence="2">
    <location>
        <begin position="25"/>
        <end position="137"/>
    </location>
</feature>
<dbReference type="EMBL" id="FNHF01000004">
    <property type="protein sequence ID" value="SDM63859.1"/>
    <property type="molecule type" value="Genomic_DNA"/>
</dbReference>
<feature type="binding site" evidence="1">
    <location>
        <position position="27"/>
    </location>
    <ligand>
        <name>Mg(2+)</name>
        <dbReference type="ChEBI" id="CHEBI:18420"/>
        <label>3</label>
    </ligand>
</feature>
<dbReference type="InterPro" id="IPR036921">
    <property type="entry name" value="PurM-like_N_sf"/>
</dbReference>
<feature type="binding site" evidence="1">
    <location>
        <position position="262"/>
    </location>
    <ligand>
        <name>substrate</name>
    </ligand>
</feature>
<feature type="binding site" evidence="1">
    <location>
        <position position="43"/>
    </location>
    <ligand>
        <name>Mg(2+)</name>
        <dbReference type="ChEBI" id="CHEBI:18420"/>
        <label>1</label>
    </ligand>
</feature>
<feature type="binding site" evidence="1">
    <location>
        <position position="214"/>
    </location>
    <ligand>
        <name>ATP</name>
        <dbReference type="ChEBI" id="CHEBI:30616"/>
    </ligand>
</feature>
<dbReference type="PANTHER" id="PTHR30270:SF0">
    <property type="entry name" value="THIAMINE-MONOPHOSPHATE KINASE"/>
    <property type="match status" value="1"/>
</dbReference>
<dbReference type="Gene3D" id="3.30.1330.10">
    <property type="entry name" value="PurM-like, N-terminal domain"/>
    <property type="match status" value="1"/>
</dbReference>
<keyword evidence="1 4" id="KW-0418">Kinase</keyword>
<feature type="binding site" evidence="1">
    <location>
        <position position="72"/>
    </location>
    <ligand>
        <name>Mg(2+)</name>
        <dbReference type="ChEBI" id="CHEBI:18420"/>
        <label>2</label>
    </ligand>
</feature>
<dbReference type="Proteomes" id="UP000182347">
    <property type="component" value="Unassembled WGS sequence"/>
</dbReference>
<dbReference type="PANTHER" id="PTHR30270">
    <property type="entry name" value="THIAMINE-MONOPHOSPHATE KINASE"/>
    <property type="match status" value="1"/>
</dbReference>
<feature type="binding site" evidence="1">
    <location>
        <begin position="119"/>
        <end position="120"/>
    </location>
    <ligand>
        <name>ATP</name>
        <dbReference type="ChEBI" id="CHEBI:30616"/>
    </ligand>
</feature>
<keyword evidence="1" id="KW-0808">Transferase</keyword>
<dbReference type="GO" id="GO:0009228">
    <property type="term" value="P:thiamine biosynthetic process"/>
    <property type="evidence" value="ECO:0007669"/>
    <property type="project" value="UniProtKB-KW"/>
</dbReference>
<dbReference type="Pfam" id="PF02769">
    <property type="entry name" value="AIRS_C"/>
    <property type="match status" value="1"/>
</dbReference>
<dbReference type="GO" id="GO:0009229">
    <property type="term" value="P:thiamine diphosphate biosynthetic process"/>
    <property type="evidence" value="ECO:0007669"/>
    <property type="project" value="UniProtKB-UniRule"/>
</dbReference>
<keyword evidence="1" id="KW-0479">Metal-binding</keyword>
<keyword evidence="1" id="KW-0460">Magnesium</keyword>
<dbReference type="Pfam" id="PF00586">
    <property type="entry name" value="AIRS"/>
    <property type="match status" value="1"/>
</dbReference>
<gene>
    <name evidence="1" type="primary">thiL</name>
    <name evidence="4" type="ORF">SAMN05216244_3007</name>
</gene>
<dbReference type="GO" id="GO:0000287">
    <property type="term" value="F:magnesium ion binding"/>
    <property type="evidence" value="ECO:0007669"/>
    <property type="project" value="UniProtKB-UniRule"/>
</dbReference>
<evidence type="ECO:0000256" key="1">
    <source>
        <dbReference type="HAMAP-Rule" id="MF_02128"/>
    </source>
</evidence>
<feature type="binding site" evidence="1">
    <location>
        <position position="72"/>
    </location>
    <ligand>
        <name>Mg(2+)</name>
        <dbReference type="ChEBI" id="CHEBI:18420"/>
        <label>3</label>
    </ligand>
</feature>
<feature type="binding site" evidence="1">
    <location>
        <position position="43"/>
    </location>
    <ligand>
        <name>Mg(2+)</name>
        <dbReference type="ChEBI" id="CHEBI:18420"/>
        <label>2</label>
    </ligand>
</feature>
<dbReference type="Gene3D" id="3.90.650.10">
    <property type="entry name" value="PurM-like C-terminal domain"/>
    <property type="match status" value="1"/>
</dbReference>
<feature type="binding site" evidence="1">
    <location>
        <position position="321"/>
    </location>
    <ligand>
        <name>substrate</name>
    </ligand>
</feature>
<feature type="domain" description="PurM-like C-terminal" evidence="3">
    <location>
        <begin position="152"/>
        <end position="298"/>
    </location>
</feature>
<feature type="binding site" evidence="1">
    <location>
        <position position="27"/>
    </location>
    <ligand>
        <name>Mg(2+)</name>
        <dbReference type="ChEBI" id="CHEBI:18420"/>
        <label>4</label>
    </ligand>
</feature>
<dbReference type="CDD" id="cd02194">
    <property type="entry name" value="ThiL"/>
    <property type="match status" value="1"/>
</dbReference>
<feature type="binding site" evidence="1">
    <location>
        <position position="72"/>
    </location>
    <ligand>
        <name>Mg(2+)</name>
        <dbReference type="ChEBI" id="CHEBI:18420"/>
        <label>4</label>
    </ligand>
</feature>
<dbReference type="SUPFAM" id="SSF56042">
    <property type="entry name" value="PurM C-terminal domain-like"/>
    <property type="match status" value="1"/>
</dbReference>
<organism evidence="4 5">
    <name type="scientific">Sediminibacillus halophilus</name>
    <dbReference type="NCBI Taxonomy" id="482461"/>
    <lineage>
        <taxon>Bacteria</taxon>
        <taxon>Bacillati</taxon>
        <taxon>Bacillota</taxon>
        <taxon>Bacilli</taxon>
        <taxon>Bacillales</taxon>
        <taxon>Bacillaceae</taxon>
        <taxon>Sediminibacillus</taxon>
    </lineage>
</organism>
<comment type="caution">
    <text evidence="1">Lacks conserved residue(s) required for the propagation of feature annotation.</text>
</comment>
<dbReference type="NCBIfam" id="TIGR01379">
    <property type="entry name" value="thiL"/>
    <property type="match status" value="1"/>
</dbReference>
<protein>
    <recommendedName>
        <fullName evidence="1">Thiamine-monophosphate kinase</fullName>
        <shortName evidence="1">TMP kinase</shortName>
        <shortName evidence="1">Thiamine-phosphate kinase</shortName>
        <ecNumber evidence="1">2.7.4.16</ecNumber>
    </recommendedName>
</protein>
<dbReference type="AlphaFoldDB" id="A0A1G9UVM6"/>
<dbReference type="GO" id="GO:0005524">
    <property type="term" value="F:ATP binding"/>
    <property type="evidence" value="ECO:0007669"/>
    <property type="project" value="UniProtKB-UniRule"/>
</dbReference>
<feature type="binding site" evidence="1">
    <location>
        <position position="120"/>
    </location>
    <ligand>
        <name>Mg(2+)</name>
        <dbReference type="ChEBI" id="CHEBI:18420"/>
        <label>1</label>
    </ligand>
</feature>
<evidence type="ECO:0000313" key="5">
    <source>
        <dbReference type="Proteomes" id="UP000182347"/>
    </source>
</evidence>
<dbReference type="InterPro" id="IPR006283">
    <property type="entry name" value="ThiL-like"/>
</dbReference>
<reference evidence="5" key="1">
    <citation type="submission" date="2016-10" db="EMBL/GenBank/DDBJ databases">
        <authorList>
            <person name="Varghese N."/>
            <person name="Submissions S."/>
        </authorList>
    </citation>
    <scope>NUCLEOTIDE SEQUENCE [LARGE SCALE GENOMIC DNA]</scope>
    <source>
        <strain evidence="5">CGMCC 1.6199</strain>
    </source>
</reference>
<feature type="binding site" evidence="1">
    <location>
        <position position="212"/>
    </location>
    <ligand>
        <name>Mg(2+)</name>
        <dbReference type="ChEBI" id="CHEBI:18420"/>
        <label>3</label>
    </ligand>
</feature>
<comment type="catalytic activity">
    <reaction evidence="1">
        <text>thiamine phosphate + ATP = thiamine diphosphate + ADP</text>
        <dbReference type="Rhea" id="RHEA:15913"/>
        <dbReference type="ChEBI" id="CHEBI:30616"/>
        <dbReference type="ChEBI" id="CHEBI:37575"/>
        <dbReference type="ChEBI" id="CHEBI:58937"/>
        <dbReference type="ChEBI" id="CHEBI:456216"/>
        <dbReference type="EC" id="2.7.4.16"/>
    </reaction>
</comment>
<dbReference type="HAMAP" id="MF_02128">
    <property type="entry name" value="TMP_kinase"/>
    <property type="match status" value="1"/>
</dbReference>
<keyword evidence="1" id="KW-0067">ATP-binding</keyword>
<comment type="similarity">
    <text evidence="1">Belongs to the thiamine-monophosphate kinase family.</text>
</comment>
<dbReference type="InterPro" id="IPR016188">
    <property type="entry name" value="PurM-like_N"/>
</dbReference>
<dbReference type="SUPFAM" id="SSF55326">
    <property type="entry name" value="PurM N-terminal domain-like"/>
    <property type="match status" value="1"/>
</dbReference>
<keyword evidence="1" id="KW-0784">Thiamine biosynthesis</keyword>
<feature type="binding site" evidence="1">
    <location>
        <position position="102"/>
    </location>
    <ligand>
        <name>ATP</name>
        <dbReference type="ChEBI" id="CHEBI:30616"/>
    </ligand>
</feature>
<comment type="miscellaneous">
    <text evidence="1">Reaction mechanism of ThiL seems to utilize a direct, inline transfer of the gamma-phosphate of ATP to TMP rather than a phosphorylated enzyme intermediate.</text>
</comment>
<dbReference type="GO" id="GO:0009030">
    <property type="term" value="F:thiamine-phosphate kinase activity"/>
    <property type="evidence" value="ECO:0007669"/>
    <property type="project" value="UniProtKB-UniRule"/>
</dbReference>
<feature type="binding site" evidence="1">
    <location>
        <position position="145"/>
    </location>
    <ligand>
        <name>ATP</name>
        <dbReference type="ChEBI" id="CHEBI:30616"/>
    </ligand>
</feature>
<dbReference type="RefSeq" id="WP_074600104.1">
    <property type="nucleotide sequence ID" value="NZ_FNHF01000004.1"/>
</dbReference>
<dbReference type="UniPathway" id="UPA00060">
    <property type="reaction ID" value="UER00142"/>
</dbReference>
<comment type="function">
    <text evidence="1">Catalyzes the ATP-dependent phosphorylation of thiamine-monophosphate (TMP) to form thiamine-pyrophosphate (TPP), the active form of vitamin B1.</text>
</comment>
<feature type="binding site" evidence="1">
    <location>
        <position position="50"/>
    </location>
    <ligand>
        <name>substrate</name>
    </ligand>
</feature>
<accession>A0A1G9UVM6</accession>
<evidence type="ECO:0000313" key="4">
    <source>
        <dbReference type="EMBL" id="SDM63859.1"/>
    </source>
</evidence>
<evidence type="ECO:0000259" key="3">
    <source>
        <dbReference type="Pfam" id="PF02769"/>
    </source>
</evidence>